<feature type="region of interest" description="Disordered" evidence="1">
    <location>
        <begin position="1"/>
        <end position="35"/>
    </location>
</feature>
<evidence type="ECO:0008006" key="3">
    <source>
        <dbReference type="Google" id="ProtNLM"/>
    </source>
</evidence>
<dbReference type="EMBL" id="BKCJ011798490">
    <property type="protein sequence ID" value="GFD53792.1"/>
    <property type="molecule type" value="Genomic_DNA"/>
</dbReference>
<sequence>FCFDDDDEDYTSAITPNEPVLSTEEPDNSLSMGDEHLDTIPVTESDEFIKSGVENLIPIPSESEGIPEHVYDVPS</sequence>
<comment type="caution">
    <text evidence="2">The sequence shown here is derived from an EMBL/GenBank/DDBJ whole genome shotgun (WGS) entry which is preliminary data.</text>
</comment>
<protein>
    <recommendedName>
        <fullName evidence="3">Reverse transcriptase domain-containing protein</fullName>
    </recommendedName>
</protein>
<name>A0A699X136_TANCI</name>
<reference evidence="2" key="1">
    <citation type="journal article" date="2019" name="Sci. Rep.">
        <title>Draft genome of Tanacetum cinerariifolium, the natural source of mosquito coil.</title>
        <authorList>
            <person name="Yamashiro T."/>
            <person name="Shiraishi A."/>
            <person name="Satake H."/>
            <person name="Nakayama K."/>
        </authorList>
    </citation>
    <scope>NUCLEOTIDE SEQUENCE</scope>
</reference>
<evidence type="ECO:0000256" key="1">
    <source>
        <dbReference type="SAM" id="MobiDB-lite"/>
    </source>
</evidence>
<feature type="non-terminal residue" evidence="2">
    <location>
        <position position="1"/>
    </location>
</feature>
<proteinExistence type="predicted"/>
<evidence type="ECO:0000313" key="2">
    <source>
        <dbReference type="EMBL" id="GFD53792.1"/>
    </source>
</evidence>
<feature type="compositionally biased region" description="Acidic residues" evidence="1">
    <location>
        <begin position="1"/>
        <end position="10"/>
    </location>
</feature>
<gene>
    <name evidence="2" type="ORF">Tci_925761</name>
</gene>
<accession>A0A699X136</accession>
<organism evidence="2">
    <name type="scientific">Tanacetum cinerariifolium</name>
    <name type="common">Dalmatian daisy</name>
    <name type="synonym">Chrysanthemum cinerariifolium</name>
    <dbReference type="NCBI Taxonomy" id="118510"/>
    <lineage>
        <taxon>Eukaryota</taxon>
        <taxon>Viridiplantae</taxon>
        <taxon>Streptophyta</taxon>
        <taxon>Embryophyta</taxon>
        <taxon>Tracheophyta</taxon>
        <taxon>Spermatophyta</taxon>
        <taxon>Magnoliopsida</taxon>
        <taxon>eudicotyledons</taxon>
        <taxon>Gunneridae</taxon>
        <taxon>Pentapetalae</taxon>
        <taxon>asterids</taxon>
        <taxon>campanulids</taxon>
        <taxon>Asterales</taxon>
        <taxon>Asteraceae</taxon>
        <taxon>Asteroideae</taxon>
        <taxon>Anthemideae</taxon>
        <taxon>Anthemidinae</taxon>
        <taxon>Tanacetum</taxon>
    </lineage>
</organism>
<dbReference type="AlphaFoldDB" id="A0A699X136"/>